<organism evidence="10 11">
    <name type="scientific">Phialemonium atrogriseum</name>
    <dbReference type="NCBI Taxonomy" id="1093897"/>
    <lineage>
        <taxon>Eukaryota</taxon>
        <taxon>Fungi</taxon>
        <taxon>Dikarya</taxon>
        <taxon>Ascomycota</taxon>
        <taxon>Pezizomycotina</taxon>
        <taxon>Sordariomycetes</taxon>
        <taxon>Sordariomycetidae</taxon>
        <taxon>Cephalothecales</taxon>
        <taxon>Cephalothecaceae</taxon>
        <taxon>Phialemonium</taxon>
    </lineage>
</organism>
<feature type="chain" id="PRO_5042315777" description="Carboxylic ester hydrolase" evidence="9">
    <location>
        <begin position="21"/>
        <end position="294"/>
    </location>
</feature>
<keyword evidence="5 9" id="KW-0378">Hydrolase</keyword>
<dbReference type="GeneID" id="85313469"/>
<evidence type="ECO:0000256" key="7">
    <source>
        <dbReference type="ARBA" id="ARBA00023277"/>
    </source>
</evidence>
<feature type="signal peptide" evidence="9">
    <location>
        <begin position="1"/>
        <end position="20"/>
    </location>
</feature>
<sequence length="294" mass="30699">MLLRAAAGLFASAALGLCASLEVVKDFGDNPTDIQMYIYVPDKVADKPAIVVALHPCGGTAPSWYKSTKLPSYADSHGFILIYPGTPHMSNCWDVQSAASLTHGGGGDAGGIVSMVQHALAAHSGDAGRVYAMGGSSGAMMTNVLAGSYPDVFEAGAAFSGVAFACAAGAPTFTPSAANQTCAQGLQHTPEEWGAFVENAFPGYEGRRTRMQIFHGLADTLVQPQCAYEALKQWSYVLDVPLEKNVTGVPSAAYTQMIYGDGTKLQGYFGEGVGHIAPVNEELLLTFFGILSGT</sequence>
<evidence type="ECO:0000256" key="5">
    <source>
        <dbReference type="ARBA" id="ARBA00022801"/>
    </source>
</evidence>
<dbReference type="InterPro" id="IPR050955">
    <property type="entry name" value="Plant_Biomass_Hydrol_Est"/>
</dbReference>
<evidence type="ECO:0000256" key="1">
    <source>
        <dbReference type="ARBA" id="ARBA00004613"/>
    </source>
</evidence>
<comment type="caution">
    <text evidence="10">The sequence shown here is derived from an EMBL/GenBank/DDBJ whole genome shotgun (WGS) entry which is preliminary data.</text>
</comment>
<dbReference type="Proteomes" id="UP001244011">
    <property type="component" value="Unassembled WGS sequence"/>
</dbReference>
<reference evidence="10" key="1">
    <citation type="submission" date="2023-06" db="EMBL/GenBank/DDBJ databases">
        <title>Genome-scale phylogeny and comparative genomics of the fungal order Sordariales.</title>
        <authorList>
            <consortium name="Lawrence Berkeley National Laboratory"/>
            <person name="Hensen N."/>
            <person name="Bonometti L."/>
            <person name="Westerberg I."/>
            <person name="Brannstrom I.O."/>
            <person name="Guillou S."/>
            <person name="Cros-Aarteil S."/>
            <person name="Calhoun S."/>
            <person name="Haridas S."/>
            <person name="Kuo A."/>
            <person name="Mondo S."/>
            <person name="Pangilinan J."/>
            <person name="Riley R."/>
            <person name="Labutti K."/>
            <person name="Andreopoulos B."/>
            <person name="Lipzen A."/>
            <person name="Chen C."/>
            <person name="Yanf M."/>
            <person name="Daum C."/>
            <person name="Ng V."/>
            <person name="Clum A."/>
            <person name="Steindorff A."/>
            <person name="Ohm R."/>
            <person name="Martin F."/>
            <person name="Silar P."/>
            <person name="Natvig D."/>
            <person name="Lalanne C."/>
            <person name="Gautier V."/>
            <person name="Ament-Velasquez S.L."/>
            <person name="Kruys A."/>
            <person name="Hutchinson M.I."/>
            <person name="Powell A.J."/>
            <person name="Barry K."/>
            <person name="Miller A.N."/>
            <person name="Grigoriev I.V."/>
            <person name="Debuchy R."/>
            <person name="Gladieux P."/>
            <person name="Thoren M.H."/>
            <person name="Johannesson H."/>
        </authorList>
    </citation>
    <scope>NUCLEOTIDE SEQUENCE</scope>
    <source>
        <strain evidence="10">8032-3</strain>
    </source>
</reference>
<evidence type="ECO:0000256" key="2">
    <source>
        <dbReference type="ARBA" id="ARBA00022487"/>
    </source>
</evidence>
<keyword evidence="4 9" id="KW-0732">Signal</keyword>
<dbReference type="GO" id="GO:0005576">
    <property type="term" value="C:extracellular region"/>
    <property type="evidence" value="ECO:0007669"/>
    <property type="project" value="UniProtKB-SubCell"/>
</dbReference>
<dbReference type="PANTHER" id="PTHR43037">
    <property type="entry name" value="UNNAMED PRODUCT-RELATED"/>
    <property type="match status" value="1"/>
</dbReference>
<dbReference type="NCBIfam" id="TIGR01840">
    <property type="entry name" value="esterase_phb"/>
    <property type="match status" value="1"/>
</dbReference>
<evidence type="ECO:0000256" key="3">
    <source>
        <dbReference type="ARBA" id="ARBA00022525"/>
    </source>
</evidence>
<evidence type="ECO:0000256" key="8">
    <source>
        <dbReference type="ARBA" id="ARBA00023326"/>
    </source>
</evidence>
<evidence type="ECO:0000313" key="11">
    <source>
        <dbReference type="Proteomes" id="UP001244011"/>
    </source>
</evidence>
<accession>A0AAJ0BR99</accession>
<keyword evidence="7 9" id="KW-0119">Carbohydrate metabolism</keyword>
<dbReference type="RefSeq" id="XP_060279039.1">
    <property type="nucleotide sequence ID" value="XM_060430282.1"/>
</dbReference>
<dbReference type="SUPFAM" id="SSF53474">
    <property type="entry name" value="alpha/beta-Hydrolases"/>
    <property type="match status" value="2"/>
</dbReference>
<dbReference type="InterPro" id="IPR029058">
    <property type="entry name" value="AB_hydrolase_fold"/>
</dbReference>
<keyword evidence="11" id="KW-1185">Reference proteome</keyword>
<comment type="similarity">
    <text evidence="9">Belongs to the carbohydrate esterase 1 (CE1) family.</text>
</comment>
<evidence type="ECO:0000256" key="6">
    <source>
        <dbReference type="ARBA" id="ARBA00023180"/>
    </source>
</evidence>
<keyword evidence="3 9" id="KW-0964">Secreted</keyword>
<proteinExistence type="inferred from homology"/>
<gene>
    <name evidence="10" type="ORF">QBC33DRAFT_563428</name>
</gene>
<protein>
    <recommendedName>
        <fullName evidence="9">Carboxylic ester hydrolase</fullName>
        <ecNumber evidence="9">3.1.1.-</ecNumber>
    </recommendedName>
</protein>
<keyword evidence="2 9" id="KW-0719">Serine esterase</keyword>
<name>A0AAJ0BR99_9PEZI</name>
<dbReference type="AlphaFoldDB" id="A0AAJ0BR99"/>
<keyword evidence="8 9" id="KW-0624">Polysaccharide degradation</keyword>
<evidence type="ECO:0000313" key="10">
    <source>
        <dbReference type="EMBL" id="KAK1762826.1"/>
    </source>
</evidence>
<evidence type="ECO:0000256" key="9">
    <source>
        <dbReference type="RuleBase" id="RU367147"/>
    </source>
</evidence>
<comment type="subcellular location">
    <subcellularLocation>
        <location evidence="1 9">Secreted</location>
    </subcellularLocation>
</comment>
<dbReference type="GO" id="GO:0045493">
    <property type="term" value="P:xylan catabolic process"/>
    <property type="evidence" value="ECO:0007669"/>
    <property type="project" value="UniProtKB-UniRule"/>
</dbReference>
<dbReference type="GO" id="GO:0052689">
    <property type="term" value="F:carboxylic ester hydrolase activity"/>
    <property type="evidence" value="ECO:0007669"/>
    <property type="project" value="UniProtKB-KW"/>
</dbReference>
<dbReference type="EC" id="3.1.1.-" evidence="9"/>
<dbReference type="Gene3D" id="3.40.50.1820">
    <property type="entry name" value="alpha/beta hydrolase"/>
    <property type="match status" value="1"/>
</dbReference>
<evidence type="ECO:0000256" key="4">
    <source>
        <dbReference type="ARBA" id="ARBA00022729"/>
    </source>
</evidence>
<dbReference type="Pfam" id="PF10503">
    <property type="entry name" value="Esterase_PHB"/>
    <property type="match status" value="1"/>
</dbReference>
<comment type="function">
    <text evidence="9">Esterase involved in the hydrolysis of xylan, a major structural heterogeneous polysaccharide found in plant biomass representing the second most abundant polysaccharide in the biosphere, after cellulose.</text>
</comment>
<dbReference type="InterPro" id="IPR010126">
    <property type="entry name" value="Esterase_phb"/>
</dbReference>
<dbReference type="EMBL" id="MU839033">
    <property type="protein sequence ID" value="KAK1762826.1"/>
    <property type="molecule type" value="Genomic_DNA"/>
</dbReference>
<dbReference type="PANTHER" id="PTHR43037:SF3">
    <property type="entry name" value="FERULOYL ESTERASE B"/>
    <property type="match status" value="1"/>
</dbReference>
<keyword evidence="6" id="KW-0325">Glycoprotein</keyword>